<organism evidence="1 2">
    <name type="scientific">Sphingomonas swuensis</name>
    <dbReference type="NCBI Taxonomy" id="977800"/>
    <lineage>
        <taxon>Bacteria</taxon>
        <taxon>Pseudomonadati</taxon>
        <taxon>Pseudomonadota</taxon>
        <taxon>Alphaproteobacteria</taxon>
        <taxon>Sphingomonadales</taxon>
        <taxon>Sphingomonadaceae</taxon>
        <taxon>Sphingomonas</taxon>
    </lineage>
</organism>
<name>A0ABP7SLW1_9SPHN</name>
<gene>
    <name evidence="1" type="ORF">GCM10022280_09420</name>
</gene>
<evidence type="ECO:0000313" key="2">
    <source>
        <dbReference type="Proteomes" id="UP001500235"/>
    </source>
</evidence>
<dbReference type="EMBL" id="BAABBQ010000001">
    <property type="protein sequence ID" value="GAA4013315.1"/>
    <property type="molecule type" value="Genomic_DNA"/>
</dbReference>
<evidence type="ECO:0000313" key="1">
    <source>
        <dbReference type="EMBL" id="GAA4013315.1"/>
    </source>
</evidence>
<sequence>MRICLRAFGSMDMHKVLAICRDRVEKELRKDAFSTLTESYLGGQLTAFALLMPCEEQCNTGARRYWPKGFGAEDSCQEQ</sequence>
<comment type="caution">
    <text evidence="1">The sequence shown here is derived from an EMBL/GenBank/DDBJ whole genome shotgun (WGS) entry which is preliminary data.</text>
</comment>
<accession>A0ABP7SLW1</accession>
<reference evidence="2" key="1">
    <citation type="journal article" date="2019" name="Int. J. Syst. Evol. Microbiol.">
        <title>The Global Catalogue of Microorganisms (GCM) 10K type strain sequencing project: providing services to taxonomists for standard genome sequencing and annotation.</title>
        <authorList>
            <consortium name="The Broad Institute Genomics Platform"/>
            <consortium name="The Broad Institute Genome Sequencing Center for Infectious Disease"/>
            <person name="Wu L."/>
            <person name="Ma J."/>
        </authorList>
    </citation>
    <scope>NUCLEOTIDE SEQUENCE [LARGE SCALE GENOMIC DNA]</scope>
    <source>
        <strain evidence="2">JCM 17563</strain>
    </source>
</reference>
<protein>
    <submittedName>
        <fullName evidence="1">Uncharacterized protein</fullName>
    </submittedName>
</protein>
<proteinExistence type="predicted"/>
<keyword evidence="2" id="KW-1185">Reference proteome</keyword>
<dbReference type="Proteomes" id="UP001500235">
    <property type="component" value="Unassembled WGS sequence"/>
</dbReference>